<sequence length="291" mass="34060">MNQYNYEKWTTEDVLMTPFVKWVGGKRQVIDKYLKDKIPSFNRYVEPFAGGAAMFLHLKPKEAIINDLNEALINGFLAIQNEPYALMRKLDSFAKKHSEEFYNKMRTRKFRKTSSIAAQLIYLNKTCFNGMYRVNSNGFFNVPLNKDTLLKPKRMYDTNNITALNVYFNTAKVEFTSKDYLITLDNAKSGDFVFCDPPYDYDQSEKSFVEYTKSGFNQEDQKKLAQKLLELDKKGVKWLLTNHDTKLIRELYQSDDAHIKLEPMTTNRFINSDSTKRVATGKEIMVYNYEI</sequence>
<dbReference type="EC" id="2.1.1.72" evidence="2 7"/>
<evidence type="ECO:0000256" key="4">
    <source>
        <dbReference type="ARBA" id="ARBA00022679"/>
    </source>
</evidence>
<dbReference type="InterPro" id="IPR029063">
    <property type="entry name" value="SAM-dependent_MTases_sf"/>
</dbReference>
<keyword evidence="9" id="KW-1185">Reference proteome</keyword>
<dbReference type="Proteomes" id="UP001449582">
    <property type="component" value="Unassembled WGS sequence"/>
</dbReference>
<dbReference type="GO" id="GO:0032259">
    <property type="term" value="P:methylation"/>
    <property type="evidence" value="ECO:0007669"/>
    <property type="project" value="UniProtKB-KW"/>
</dbReference>
<dbReference type="InterPro" id="IPR002052">
    <property type="entry name" value="DNA_methylase_N6_adenine_CS"/>
</dbReference>
<dbReference type="RefSeq" id="WP_353290085.1">
    <property type="nucleotide sequence ID" value="NZ_BAABQM010000005.1"/>
</dbReference>
<gene>
    <name evidence="8" type="ORF">UREOM_6350</name>
</gene>
<comment type="caution">
    <text evidence="8">The sequence shown here is derived from an EMBL/GenBank/DDBJ whole genome shotgun (WGS) entry which is preliminary data.</text>
</comment>
<reference evidence="8" key="1">
    <citation type="submission" date="2024-02" db="EMBL/GenBank/DDBJ databases">
        <title>Draft genome sequence of new strains in genus Ureaplasma.</title>
        <authorList>
            <person name="Nakajima Y."/>
            <person name="Segawa T."/>
        </authorList>
    </citation>
    <scope>NUCLEOTIDE SEQUENCE [LARGE SCALE GENOMIC DNA]</scope>
    <source>
        <strain evidence="8">OM1</strain>
    </source>
</reference>
<protein>
    <recommendedName>
        <fullName evidence="2 7">Site-specific DNA-methyltransferase (adenine-specific)</fullName>
        <ecNumber evidence="2 7">2.1.1.72</ecNumber>
    </recommendedName>
</protein>
<dbReference type="Gene3D" id="3.40.50.150">
    <property type="entry name" value="Vaccinia Virus protein VP39"/>
    <property type="match status" value="1"/>
</dbReference>
<name>A0ABP9UBS3_9BACT</name>
<evidence type="ECO:0000256" key="2">
    <source>
        <dbReference type="ARBA" id="ARBA00011900"/>
    </source>
</evidence>
<evidence type="ECO:0000256" key="1">
    <source>
        <dbReference type="ARBA" id="ARBA00006594"/>
    </source>
</evidence>
<evidence type="ECO:0000256" key="5">
    <source>
        <dbReference type="ARBA" id="ARBA00022691"/>
    </source>
</evidence>
<dbReference type="SUPFAM" id="SSF53335">
    <property type="entry name" value="S-adenosyl-L-methionine-dependent methyltransferases"/>
    <property type="match status" value="1"/>
</dbReference>
<keyword evidence="4 7" id="KW-0808">Transferase</keyword>
<evidence type="ECO:0000256" key="7">
    <source>
        <dbReference type="RuleBase" id="RU361257"/>
    </source>
</evidence>
<evidence type="ECO:0000313" key="8">
    <source>
        <dbReference type="EMBL" id="GAA5414924.1"/>
    </source>
</evidence>
<keyword evidence="5 7" id="KW-0949">S-adenosyl-L-methionine</keyword>
<proteinExistence type="inferred from homology"/>
<dbReference type="PANTHER" id="PTHR30481:SF3">
    <property type="entry name" value="DNA ADENINE METHYLASE"/>
    <property type="match status" value="1"/>
</dbReference>
<dbReference type="EMBL" id="BAABQM010000005">
    <property type="protein sequence ID" value="GAA5414924.1"/>
    <property type="molecule type" value="Genomic_DNA"/>
</dbReference>
<dbReference type="InterPro" id="IPR012263">
    <property type="entry name" value="M_m6A_EcoRV"/>
</dbReference>
<evidence type="ECO:0000256" key="6">
    <source>
        <dbReference type="ARBA" id="ARBA00047942"/>
    </source>
</evidence>
<evidence type="ECO:0000256" key="3">
    <source>
        <dbReference type="ARBA" id="ARBA00022603"/>
    </source>
</evidence>
<dbReference type="PIRSF" id="PIRSF000398">
    <property type="entry name" value="M_m6A_EcoRV"/>
    <property type="match status" value="1"/>
</dbReference>
<dbReference type="InterPro" id="IPR012327">
    <property type="entry name" value="MeTrfase_D12"/>
</dbReference>
<dbReference type="PROSITE" id="PS00092">
    <property type="entry name" value="N6_MTASE"/>
    <property type="match status" value="1"/>
</dbReference>
<organism evidence="8 9">
    <name type="scientific">Ureaplasma ceti</name>
    <dbReference type="NCBI Taxonomy" id="3119530"/>
    <lineage>
        <taxon>Bacteria</taxon>
        <taxon>Bacillati</taxon>
        <taxon>Mycoplasmatota</taxon>
        <taxon>Mycoplasmoidales</taxon>
        <taxon>Mycoplasmoidaceae</taxon>
        <taxon>Ureaplasma</taxon>
    </lineage>
</organism>
<dbReference type="GO" id="GO:0008168">
    <property type="term" value="F:methyltransferase activity"/>
    <property type="evidence" value="ECO:0007669"/>
    <property type="project" value="UniProtKB-KW"/>
</dbReference>
<dbReference type="Pfam" id="PF02086">
    <property type="entry name" value="MethyltransfD12"/>
    <property type="match status" value="1"/>
</dbReference>
<dbReference type="PANTHER" id="PTHR30481">
    <property type="entry name" value="DNA ADENINE METHYLASE"/>
    <property type="match status" value="1"/>
</dbReference>
<dbReference type="InterPro" id="IPR023095">
    <property type="entry name" value="Ade_MeTrfase_dom_2"/>
</dbReference>
<comment type="similarity">
    <text evidence="1 7">Belongs to the N(4)/N(6)-methyltransferase family.</text>
</comment>
<keyword evidence="3 7" id="KW-0489">Methyltransferase</keyword>
<evidence type="ECO:0000313" key="9">
    <source>
        <dbReference type="Proteomes" id="UP001449582"/>
    </source>
</evidence>
<accession>A0ABP9UBS3</accession>
<dbReference type="Gene3D" id="1.10.1020.10">
    <property type="entry name" value="Adenine-specific Methyltransferase, Domain 2"/>
    <property type="match status" value="1"/>
</dbReference>
<dbReference type="PRINTS" id="PR00505">
    <property type="entry name" value="D12N6MTFRASE"/>
</dbReference>
<dbReference type="NCBIfam" id="TIGR00571">
    <property type="entry name" value="dam"/>
    <property type="match status" value="1"/>
</dbReference>
<comment type="catalytic activity">
    <reaction evidence="6 7">
        <text>a 2'-deoxyadenosine in DNA + S-adenosyl-L-methionine = an N(6)-methyl-2'-deoxyadenosine in DNA + S-adenosyl-L-homocysteine + H(+)</text>
        <dbReference type="Rhea" id="RHEA:15197"/>
        <dbReference type="Rhea" id="RHEA-COMP:12418"/>
        <dbReference type="Rhea" id="RHEA-COMP:12419"/>
        <dbReference type="ChEBI" id="CHEBI:15378"/>
        <dbReference type="ChEBI" id="CHEBI:57856"/>
        <dbReference type="ChEBI" id="CHEBI:59789"/>
        <dbReference type="ChEBI" id="CHEBI:90615"/>
        <dbReference type="ChEBI" id="CHEBI:90616"/>
        <dbReference type="EC" id="2.1.1.72"/>
    </reaction>
</comment>